<sequence>MKLSIMPSYFQTLRRFTTVLCCSMLGCADANGYCPHDADTEAGRRIKLSMGFQEFCARVSAMDSDDLVAYYVERSRDFAVSAFDSLSKHSNLVLSLCASPILTPPLAS</sequence>
<accession>U4LL97</accession>
<dbReference type="AlphaFoldDB" id="U4LL97"/>
<dbReference type="Proteomes" id="UP000018144">
    <property type="component" value="Unassembled WGS sequence"/>
</dbReference>
<dbReference type="PROSITE" id="PS51257">
    <property type="entry name" value="PROKAR_LIPOPROTEIN"/>
    <property type="match status" value="1"/>
</dbReference>
<name>U4LL97_PYROM</name>
<gene>
    <name evidence="1" type="ORF">PCON_13283</name>
</gene>
<reference evidence="1 2" key="1">
    <citation type="journal article" date="2013" name="PLoS Genet.">
        <title>The genome and development-dependent transcriptomes of Pyronema confluens: a window into fungal evolution.</title>
        <authorList>
            <person name="Traeger S."/>
            <person name="Altegoer F."/>
            <person name="Freitag M."/>
            <person name="Gabaldon T."/>
            <person name="Kempken F."/>
            <person name="Kumar A."/>
            <person name="Marcet-Houben M."/>
            <person name="Poggeler S."/>
            <person name="Stajich J.E."/>
            <person name="Nowrousian M."/>
        </authorList>
    </citation>
    <scope>NUCLEOTIDE SEQUENCE [LARGE SCALE GENOMIC DNA]</scope>
    <source>
        <strain evidence="2">CBS 100304</strain>
        <tissue evidence="1">Vegetative mycelium</tissue>
    </source>
</reference>
<evidence type="ECO:0000313" key="1">
    <source>
        <dbReference type="EMBL" id="CCX13690.1"/>
    </source>
</evidence>
<protein>
    <submittedName>
        <fullName evidence="1">Uncharacterized protein</fullName>
    </submittedName>
</protein>
<evidence type="ECO:0000313" key="2">
    <source>
        <dbReference type="Proteomes" id="UP000018144"/>
    </source>
</evidence>
<organism evidence="1 2">
    <name type="scientific">Pyronema omphalodes (strain CBS 100304)</name>
    <name type="common">Pyronema confluens</name>
    <dbReference type="NCBI Taxonomy" id="1076935"/>
    <lineage>
        <taxon>Eukaryota</taxon>
        <taxon>Fungi</taxon>
        <taxon>Dikarya</taxon>
        <taxon>Ascomycota</taxon>
        <taxon>Pezizomycotina</taxon>
        <taxon>Pezizomycetes</taxon>
        <taxon>Pezizales</taxon>
        <taxon>Pyronemataceae</taxon>
        <taxon>Pyronema</taxon>
    </lineage>
</organism>
<keyword evidence="2" id="KW-1185">Reference proteome</keyword>
<proteinExistence type="predicted"/>
<dbReference type="EMBL" id="HF935887">
    <property type="protein sequence ID" value="CCX13690.1"/>
    <property type="molecule type" value="Genomic_DNA"/>
</dbReference>